<protein>
    <submittedName>
        <fullName evidence="1">Uncharacterized protein</fullName>
    </submittedName>
</protein>
<reference evidence="1" key="2">
    <citation type="submission" date="2020-07" db="EMBL/GenBank/DDBJ databases">
        <authorList>
            <person name="Vera ALvarez R."/>
            <person name="Arias-Moreno D.M."/>
            <person name="Jimenez-Jacinto V."/>
            <person name="Jimenez-Bremont J.F."/>
            <person name="Swaminathan K."/>
            <person name="Moose S.P."/>
            <person name="Guerrero-Gonzalez M.L."/>
            <person name="Marino-Ramirez L."/>
            <person name="Landsman D."/>
            <person name="Rodriguez-Kessler M."/>
            <person name="Delgado-Sanchez P."/>
        </authorList>
    </citation>
    <scope>NUCLEOTIDE SEQUENCE</scope>
    <source>
        <tissue evidence="1">Cladode</tissue>
    </source>
</reference>
<organism evidence="1">
    <name type="scientific">Opuntia streptacantha</name>
    <name type="common">Prickly pear cactus</name>
    <name type="synonym">Opuntia cardona</name>
    <dbReference type="NCBI Taxonomy" id="393608"/>
    <lineage>
        <taxon>Eukaryota</taxon>
        <taxon>Viridiplantae</taxon>
        <taxon>Streptophyta</taxon>
        <taxon>Embryophyta</taxon>
        <taxon>Tracheophyta</taxon>
        <taxon>Spermatophyta</taxon>
        <taxon>Magnoliopsida</taxon>
        <taxon>eudicotyledons</taxon>
        <taxon>Gunneridae</taxon>
        <taxon>Pentapetalae</taxon>
        <taxon>Caryophyllales</taxon>
        <taxon>Cactineae</taxon>
        <taxon>Cactaceae</taxon>
        <taxon>Opuntioideae</taxon>
        <taxon>Opuntia</taxon>
    </lineage>
</organism>
<accession>A0A7C8ZJP1</accession>
<evidence type="ECO:0000313" key="1">
    <source>
        <dbReference type="EMBL" id="MBA4644596.1"/>
    </source>
</evidence>
<dbReference type="AlphaFoldDB" id="A0A7C8ZJP1"/>
<dbReference type="EMBL" id="GISG01139022">
    <property type="protein sequence ID" value="MBA4644596.1"/>
    <property type="molecule type" value="Transcribed_RNA"/>
</dbReference>
<name>A0A7C8ZJP1_OPUST</name>
<sequence>MRTSVVSCRTQITARKIMKPMHNQRSVQFLATKRTINRARAKHPAAILAVRRFVDAIIKTIPQNDEPRYPAGKMNQYTPPRVVVIPPSSACTLISSTWPQVSLQAIA</sequence>
<proteinExistence type="predicted"/>
<reference evidence="1" key="1">
    <citation type="journal article" date="2013" name="J. Plant Res.">
        <title>Effect of fungi and light on seed germination of three Opuntia species from semiarid lands of central Mexico.</title>
        <authorList>
            <person name="Delgado-Sanchez P."/>
            <person name="Jimenez-Bremont J.F."/>
            <person name="Guerrero-Gonzalez Mde L."/>
            <person name="Flores J."/>
        </authorList>
    </citation>
    <scope>NUCLEOTIDE SEQUENCE</scope>
    <source>
        <tissue evidence="1">Cladode</tissue>
    </source>
</reference>